<name>A0A7X6DRB6_9BACT</name>
<evidence type="ECO:0000256" key="1">
    <source>
        <dbReference type="ARBA" id="ARBA00023235"/>
    </source>
</evidence>
<comment type="caution">
    <text evidence="3">The sequence shown here is derived from an EMBL/GenBank/DDBJ whole genome shotgun (WGS) entry which is preliminary data.</text>
</comment>
<keyword evidence="4" id="KW-1185">Reference proteome</keyword>
<dbReference type="SUPFAM" id="SSF51703">
    <property type="entry name" value="Cobalamin (vitamin B12)-dependent enzymes"/>
    <property type="match status" value="1"/>
</dbReference>
<gene>
    <name evidence="3" type="ORF">MNODULE_14345</name>
</gene>
<dbReference type="CDD" id="cd03680">
    <property type="entry name" value="MM_CoA_mutase_ICM_like"/>
    <property type="match status" value="1"/>
</dbReference>
<sequence length="537" mass="60969">MKKDLSKRERKPKFKNLSDIEIDRLYTERSTRSIDPEKDLGRPGAFPFTRGIYPTMYRGQLWTMRQFSGFASAAETNERYHYLLNQGQTGLSVAFDLPTLMGYDSDHPKSLGEVGKCGVAIDTVHDMERLFDGIPLDRVSTSMTINAPAIVLFAMYLAVAEKQRVSFNQLRGTLQNDILKEYIAQKEWITSPEPSLKLINDTVRFCVEEAPLFHPISISGYHIREAGSTAVQELAFTLYDGLSYVESAIKSGLKVDDFAPRLSFFFNAHNDFFEEIAKYRAARRLWAREMKKRFHPRDPRSMALRFHTQTAGCTLTAQQPYNNIVRVALQALAAVLGGTQSLHTNSMDETYALPTQEAVKIALRTQQIIAHESGVTDTVDPLAGSYYIESLTNRMEKEAQRYFKKLDGMGGMVRAIEKGFPQREIHRAAVAYQQEIDRKDRLIVGMNAFIEKEERRIEILKVTGDVERRQVARLKKVKAERDPKKLQQTLQRLTSAAEAGAYLMPLILDAVRASATVGEISDVFRKAYGEYRESVSF</sequence>
<proteinExistence type="predicted"/>
<dbReference type="PANTHER" id="PTHR48101">
    <property type="entry name" value="METHYLMALONYL-COA MUTASE, MITOCHONDRIAL-RELATED"/>
    <property type="match status" value="1"/>
</dbReference>
<dbReference type="PANTHER" id="PTHR48101:SF1">
    <property type="entry name" value="METHYLMALONYL-COA MUTASE, LARGE SUBUNIT"/>
    <property type="match status" value="1"/>
</dbReference>
<accession>A0A7X6DRB6</accession>
<dbReference type="NCBIfam" id="TIGR00641">
    <property type="entry name" value="acid_CoA_mut_N"/>
    <property type="match status" value="1"/>
</dbReference>
<dbReference type="GO" id="GO:0004494">
    <property type="term" value="F:methylmalonyl-CoA mutase activity"/>
    <property type="evidence" value="ECO:0007669"/>
    <property type="project" value="InterPro"/>
</dbReference>
<organism evidence="3 4">
    <name type="scientific">Candidatus Manganitrophus noduliformans</name>
    <dbReference type="NCBI Taxonomy" id="2606439"/>
    <lineage>
        <taxon>Bacteria</taxon>
        <taxon>Pseudomonadati</taxon>
        <taxon>Nitrospirota</taxon>
        <taxon>Nitrospiria</taxon>
        <taxon>Candidatus Troglogloeales</taxon>
        <taxon>Candidatus Manganitrophaceae</taxon>
        <taxon>Candidatus Manganitrophus</taxon>
    </lineage>
</organism>
<dbReference type="InterPro" id="IPR006099">
    <property type="entry name" value="MeMalonylCoA_mutase_a/b_cat"/>
</dbReference>
<dbReference type="Pfam" id="PF01642">
    <property type="entry name" value="MM_CoA_mutase"/>
    <property type="match status" value="1"/>
</dbReference>
<dbReference type="GO" id="GO:0031419">
    <property type="term" value="F:cobalamin binding"/>
    <property type="evidence" value="ECO:0007669"/>
    <property type="project" value="InterPro"/>
</dbReference>
<dbReference type="EMBL" id="VTOW01000002">
    <property type="protein sequence ID" value="NKE71925.1"/>
    <property type="molecule type" value="Genomic_DNA"/>
</dbReference>
<evidence type="ECO:0000313" key="3">
    <source>
        <dbReference type="EMBL" id="NKE71925.1"/>
    </source>
</evidence>
<reference evidence="3 4" key="1">
    <citation type="journal article" date="2020" name="Nature">
        <title>Bacterial chemolithoautotrophy via manganese oxidation.</title>
        <authorList>
            <person name="Yu H."/>
            <person name="Leadbetter J.R."/>
        </authorList>
    </citation>
    <scope>NUCLEOTIDE SEQUENCE [LARGE SCALE GENOMIC DNA]</scope>
    <source>
        <strain evidence="3 4">Mn-1</strain>
    </source>
</reference>
<keyword evidence="1" id="KW-0413">Isomerase</keyword>
<dbReference type="Gene3D" id="3.20.20.240">
    <property type="entry name" value="Methylmalonyl-CoA mutase"/>
    <property type="match status" value="1"/>
</dbReference>
<evidence type="ECO:0000259" key="2">
    <source>
        <dbReference type="Pfam" id="PF01642"/>
    </source>
</evidence>
<dbReference type="AlphaFoldDB" id="A0A7X6DRB6"/>
<dbReference type="Proteomes" id="UP000534783">
    <property type="component" value="Unassembled WGS sequence"/>
</dbReference>
<dbReference type="InterPro" id="IPR016176">
    <property type="entry name" value="Cbl-dep_enz_cat"/>
</dbReference>
<evidence type="ECO:0000313" key="4">
    <source>
        <dbReference type="Proteomes" id="UP000534783"/>
    </source>
</evidence>
<protein>
    <submittedName>
        <fullName evidence="3">Methylmalonyl-CoA mutase</fullName>
    </submittedName>
</protein>
<feature type="domain" description="Methylmalonyl-CoA mutase alpha/beta chain catalytic" evidence="2">
    <location>
        <begin position="16"/>
        <end position="530"/>
    </location>
</feature>
<dbReference type="InterPro" id="IPR006098">
    <property type="entry name" value="MMCoA_mutase_a_cat"/>
</dbReference>
<dbReference type="RefSeq" id="WP_168060997.1">
    <property type="nucleotide sequence ID" value="NZ_VTOW01000002.1"/>
</dbReference>